<dbReference type="AlphaFoldDB" id="A0A8K0T7U6"/>
<keyword evidence="2" id="KW-1185">Reference proteome</keyword>
<dbReference type="EMBL" id="JAGPXD010000005">
    <property type="protein sequence ID" value="KAH7353548.1"/>
    <property type="molecule type" value="Genomic_DNA"/>
</dbReference>
<sequence length="164" mass="17543">MRCLANRGGGREHGTARCVQLAISIRPVLGIWWHVPSFAEELRPGWTSPSRHNFPGISSGSVRPGAKEHVATWRHIAAGFMPIDGSVGSVLLSVMILATDLLGRSLMVWCVCGVRAACRDKTLAVIPVFFSSTQTRHSKKGRGSGQLAFLGLGLLHKSSSAGSE</sequence>
<comment type="caution">
    <text evidence="1">The sequence shown here is derived from an EMBL/GenBank/DDBJ whole genome shotgun (WGS) entry which is preliminary data.</text>
</comment>
<protein>
    <submittedName>
        <fullName evidence="1">Uncharacterized protein</fullName>
    </submittedName>
</protein>
<dbReference type="Proteomes" id="UP000813385">
    <property type="component" value="Unassembled WGS sequence"/>
</dbReference>
<proteinExistence type="predicted"/>
<organism evidence="1 2">
    <name type="scientific">Plectosphaerella cucumerina</name>
    <dbReference type="NCBI Taxonomy" id="40658"/>
    <lineage>
        <taxon>Eukaryota</taxon>
        <taxon>Fungi</taxon>
        <taxon>Dikarya</taxon>
        <taxon>Ascomycota</taxon>
        <taxon>Pezizomycotina</taxon>
        <taxon>Sordariomycetes</taxon>
        <taxon>Hypocreomycetidae</taxon>
        <taxon>Glomerellales</taxon>
        <taxon>Plectosphaerellaceae</taxon>
        <taxon>Plectosphaerella</taxon>
    </lineage>
</organism>
<reference evidence="1" key="1">
    <citation type="journal article" date="2021" name="Nat. Commun.">
        <title>Genetic determinants of endophytism in the Arabidopsis root mycobiome.</title>
        <authorList>
            <person name="Mesny F."/>
            <person name="Miyauchi S."/>
            <person name="Thiergart T."/>
            <person name="Pickel B."/>
            <person name="Atanasova L."/>
            <person name="Karlsson M."/>
            <person name="Huettel B."/>
            <person name="Barry K.W."/>
            <person name="Haridas S."/>
            <person name="Chen C."/>
            <person name="Bauer D."/>
            <person name="Andreopoulos W."/>
            <person name="Pangilinan J."/>
            <person name="LaButti K."/>
            <person name="Riley R."/>
            <person name="Lipzen A."/>
            <person name="Clum A."/>
            <person name="Drula E."/>
            <person name="Henrissat B."/>
            <person name="Kohler A."/>
            <person name="Grigoriev I.V."/>
            <person name="Martin F.M."/>
            <person name="Hacquard S."/>
        </authorList>
    </citation>
    <scope>NUCLEOTIDE SEQUENCE</scope>
    <source>
        <strain evidence="1">MPI-CAGE-AT-0016</strain>
    </source>
</reference>
<name>A0A8K0T7U6_9PEZI</name>
<gene>
    <name evidence="1" type="ORF">B0T11DRAFT_118657</name>
</gene>
<accession>A0A8K0T7U6</accession>
<evidence type="ECO:0000313" key="1">
    <source>
        <dbReference type="EMBL" id="KAH7353548.1"/>
    </source>
</evidence>
<evidence type="ECO:0000313" key="2">
    <source>
        <dbReference type="Proteomes" id="UP000813385"/>
    </source>
</evidence>